<dbReference type="CDD" id="cd06225">
    <property type="entry name" value="HAMP"/>
    <property type="match status" value="1"/>
</dbReference>
<dbReference type="GO" id="GO:0005886">
    <property type="term" value="C:plasma membrane"/>
    <property type="evidence" value="ECO:0007669"/>
    <property type="project" value="UniProtKB-SubCell"/>
</dbReference>
<dbReference type="Proteomes" id="UP000031278">
    <property type="component" value="Unassembled WGS sequence"/>
</dbReference>
<evidence type="ECO:0000313" key="10">
    <source>
        <dbReference type="EMBL" id="KHT65629.1"/>
    </source>
</evidence>
<dbReference type="RefSeq" id="WP_039456118.1">
    <property type="nucleotide sequence ID" value="NZ_JWLZ01000001.1"/>
</dbReference>
<proteinExistence type="inferred from homology"/>
<evidence type="ECO:0000259" key="8">
    <source>
        <dbReference type="PROSITE" id="PS50192"/>
    </source>
</evidence>
<organism evidence="10 11">
    <name type="scientific">Photobacterium gaetbulicola</name>
    <dbReference type="NCBI Taxonomy" id="1295392"/>
    <lineage>
        <taxon>Bacteria</taxon>
        <taxon>Pseudomonadati</taxon>
        <taxon>Pseudomonadota</taxon>
        <taxon>Gammaproteobacteria</taxon>
        <taxon>Vibrionales</taxon>
        <taxon>Vibrionaceae</taxon>
        <taxon>Photobacterium</taxon>
    </lineage>
</organism>
<dbReference type="SMART" id="SM00283">
    <property type="entry name" value="MA"/>
    <property type="match status" value="1"/>
</dbReference>
<dbReference type="FunFam" id="1.10.287.950:FF:000001">
    <property type="entry name" value="Methyl-accepting chemotaxis sensory transducer"/>
    <property type="match status" value="1"/>
</dbReference>
<dbReference type="PROSITE" id="PS50111">
    <property type="entry name" value="CHEMOTAXIS_TRANSDUC_2"/>
    <property type="match status" value="1"/>
</dbReference>
<accession>A0A0B9GAN1</accession>
<dbReference type="CDD" id="cd11386">
    <property type="entry name" value="MCP_signal"/>
    <property type="match status" value="1"/>
</dbReference>
<evidence type="ECO:0000256" key="3">
    <source>
        <dbReference type="ARBA" id="ARBA00023224"/>
    </source>
</evidence>
<protein>
    <submittedName>
        <fullName evidence="10">Chemotaxis protein</fullName>
    </submittedName>
</protein>
<comment type="subcellular location">
    <subcellularLocation>
        <location evidence="1">Cell inner membrane</location>
        <topology evidence="1">Multi-pass membrane protein</topology>
    </subcellularLocation>
</comment>
<keyword evidence="6" id="KW-0812">Transmembrane</keyword>
<dbReference type="InterPro" id="IPR004089">
    <property type="entry name" value="MCPsignal_dom"/>
</dbReference>
<keyword evidence="3 5" id="KW-0807">Transducer</keyword>
<evidence type="ECO:0000259" key="7">
    <source>
        <dbReference type="PROSITE" id="PS50111"/>
    </source>
</evidence>
<keyword evidence="6" id="KW-0472">Membrane</keyword>
<evidence type="ECO:0000256" key="5">
    <source>
        <dbReference type="PROSITE-ProRule" id="PRU00284"/>
    </source>
</evidence>
<dbReference type="InterPro" id="IPR003660">
    <property type="entry name" value="HAMP_dom"/>
</dbReference>
<gene>
    <name evidence="10" type="ORF">RJ45_00330</name>
</gene>
<dbReference type="InterPro" id="IPR000727">
    <property type="entry name" value="T_SNARE_dom"/>
</dbReference>
<feature type="domain" description="T-SNARE coiled-coil homology" evidence="8">
    <location>
        <begin position="462"/>
        <end position="524"/>
    </location>
</feature>
<dbReference type="Pfam" id="PF00672">
    <property type="entry name" value="HAMP"/>
    <property type="match status" value="1"/>
</dbReference>
<dbReference type="SUPFAM" id="SSF58104">
    <property type="entry name" value="Methyl-accepting chemotaxis protein (MCP) signaling domain"/>
    <property type="match status" value="1"/>
</dbReference>
<dbReference type="Pfam" id="PF00015">
    <property type="entry name" value="MCPsignal"/>
    <property type="match status" value="1"/>
</dbReference>
<dbReference type="SMART" id="SM00304">
    <property type="entry name" value="HAMP"/>
    <property type="match status" value="2"/>
</dbReference>
<evidence type="ECO:0000256" key="4">
    <source>
        <dbReference type="ARBA" id="ARBA00029447"/>
    </source>
</evidence>
<dbReference type="EMBL" id="JWLZ01000001">
    <property type="protein sequence ID" value="KHT65629.1"/>
    <property type="molecule type" value="Genomic_DNA"/>
</dbReference>
<dbReference type="PROSITE" id="PS50885">
    <property type="entry name" value="HAMP"/>
    <property type="match status" value="1"/>
</dbReference>
<feature type="transmembrane region" description="Helical" evidence="6">
    <location>
        <begin position="13"/>
        <end position="35"/>
    </location>
</feature>
<evidence type="ECO:0000259" key="9">
    <source>
        <dbReference type="PROSITE" id="PS50885"/>
    </source>
</evidence>
<keyword evidence="6" id="KW-1133">Transmembrane helix</keyword>
<dbReference type="Gene3D" id="1.10.287.950">
    <property type="entry name" value="Methyl-accepting chemotaxis protein"/>
    <property type="match status" value="1"/>
</dbReference>
<name>A0A0B9GAN1_9GAMM</name>
<evidence type="ECO:0000313" key="11">
    <source>
        <dbReference type="Proteomes" id="UP000031278"/>
    </source>
</evidence>
<keyword evidence="2" id="KW-0997">Cell inner membrane</keyword>
<evidence type="ECO:0000256" key="1">
    <source>
        <dbReference type="ARBA" id="ARBA00004429"/>
    </source>
</evidence>
<dbReference type="GO" id="GO:0006935">
    <property type="term" value="P:chemotaxis"/>
    <property type="evidence" value="ECO:0007669"/>
    <property type="project" value="UniProtKB-ARBA"/>
</dbReference>
<feature type="domain" description="HAMP" evidence="9">
    <location>
        <begin position="216"/>
        <end position="270"/>
    </location>
</feature>
<dbReference type="PANTHER" id="PTHR32089">
    <property type="entry name" value="METHYL-ACCEPTING CHEMOTAXIS PROTEIN MCPB"/>
    <property type="match status" value="1"/>
</dbReference>
<feature type="transmembrane region" description="Helical" evidence="6">
    <location>
        <begin position="192"/>
        <end position="214"/>
    </location>
</feature>
<comment type="caution">
    <text evidence="10">The sequence shown here is derived from an EMBL/GenBank/DDBJ whole genome shotgun (WGS) entry which is preliminary data.</text>
</comment>
<sequence length="547" mass="59917">MSLIHQLSFRWKLMIPVIFAITMFVVCFSLVVGVFNDQNRMIEFHDQTIQPVLSQMDLGYRDLYQVITAAQGIVLAAGDSELLAYNKGLFTDNEPKALPRLLSAQSLISEGYIDGPSQQHLNAIEKKYQQWIEHYQYIFDNPSLAEEYYSVNREEMNKGFTSLIDHFMLLRTAIEAEEQAVKLELYKKVDHATILLEVGGGMTVLFSLVGTWLLSNIIVSPLKRLSVAMYDIASGNGDLTQRVTVDSQDEVGQFAEGFNAFVSTIHHTISEVSATLEVVQQATGNIQHSSQDVASHATAQQEESAHVATAVHEMSATSEDVSRHADEAARASLHASNEARAAKSVLGEAVESIHQLADDIESSSLVISALERDVVNIASILDVIRGIAEQTNLLALNAAIEAARAGEKGRGFAVVADEVRTLASKTQMSTGEIQAMIERLQQGAKEAVEAMERSRESGIATVGQANTANESLDHISHSIEVINDMNLQIATAANQQSQASENISHNVQLIADKSQGVVDKITTTKTAFGQLSQQCQQLHRQVGRFRV</sequence>
<dbReference type="GO" id="GO:0007165">
    <property type="term" value="P:signal transduction"/>
    <property type="evidence" value="ECO:0007669"/>
    <property type="project" value="UniProtKB-KW"/>
</dbReference>
<reference evidence="10 11" key="1">
    <citation type="submission" date="2014-12" db="EMBL/GenBank/DDBJ databases">
        <title>Genome sequencing of Photobacterium gaetbulicola AD005a.</title>
        <authorList>
            <person name="Adrian T.G.S."/>
            <person name="Chan K.G."/>
        </authorList>
    </citation>
    <scope>NUCLEOTIDE SEQUENCE [LARGE SCALE GENOMIC DNA]</scope>
    <source>
        <strain evidence="10 11">AD005a</strain>
    </source>
</reference>
<dbReference type="PANTHER" id="PTHR32089:SF112">
    <property type="entry name" value="LYSOZYME-LIKE PROTEIN-RELATED"/>
    <property type="match status" value="1"/>
</dbReference>
<evidence type="ECO:0000256" key="2">
    <source>
        <dbReference type="ARBA" id="ARBA00022519"/>
    </source>
</evidence>
<comment type="similarity">
    <text evidence="4">Belongs to the methyl-accepting chemotaxis (MCP) protein family.</text>
</comment>
<keyword evidence="2" id="KW-1003">Cell membrane</keyword>
<dbReference type="AlphaFoldDB" id="A0A0B9GAN1"/>
<dbReference type="PROSITE" id="PS50192">
    <property type="entry name" value="T_SNARE"/>
    <property type="match status" value="1"/>
</dbReference>
<feature type="domain" description="Methyl-accepting transducer" evidence="7">
    <location>
        <begin position="275"/>
        <end position="511"/>
    </location>
</feature>
<evidence type="ECO:0000256" key="6">
    <source>
        <dbReference type="SAM" id="Phobius"/>
    </source>
</evidence>